<name>A0A2W7RUS1_9BACT</name>
<sequence>MTTQINSNYLEKYSEDYAAIVCGQFFSSKPYMTGQDIVQLTNSAQVNFFIIKRLFELWQDELAKLKSNPYFDYRDITVHEALTDFMNVLSRRIKIEKEQLQPLLETSIRQAVEVATDPVSFYQNEISKAPVGQINEFLRDNKKYYKWHSQTITFLVDKAGFGHDESAYLRAIAANYQAIQGSLESVNLLLATLGDIKPFDLDAYLGQNAQEQILVSDSMPEPNREQESKSSFFDQVEINATGIGDVAPEPVRMVEVKPEPAKTVHVTHSNATSNGFDPYNLKAKFETLSYKGMKGILGELAESLAINQRFMFTKELFDGNADLLKHALKSIDKCHSFEEAIGLVNSRYVEELGWKSDSESVQEFLLLVYRKFEV</sequence>
<dbReference type="RefSeq" id="WP_086502075.1">
    <property type="nucleotide sequence ID" value="NZ_MSSV01000012.1"/>
</dbReference>
<comment type="caution">
    <text evidence="1">The sequence shown here is derived from an EMBL/GenBank/DDBJ whole genome shotgun (WGS) entry which is preliminary data.</text>
</comment>
<protein>
    <submittedName>
        <fullName evidence="1">Uncharacterized protein</fullName>
    </submittedName>
</protein>
<dbReference type="OrthoDB" id="1100725at2"/>
<evidence type="ECO:0000313" key="2">
    <source>
        <dbReference type="EMBL" id="TXD76956.1"/>
    </source>
</evidence>
<dbReference type="Proteomes" id="UP000321927">
    <property type="component" value="Unassembled WGS sequence"/>
</dbReference>
<dbReference type="EMBL" id="VORV01000009">
    <property type="protein sequence ID" value="TXD76956.1"/>
    <property type="molecule type" value="Genomic_DNA"/>
</dbReference>
<gene>
    <name evidence="2" type="ORF">ESW18_14205</name>
    <name evidence="1" type="ORF">LV84_02798</name>
</gene>
<accession>A0A2W7RUS1</accession>
<dbReference type="AlphaFoldDB" id="A0A2W7RUS1"/>
<evidence type="ECO:0000313" key="1">
    <source>
        <dbReference type="EMBL" id="PZX54645.1"/>
    </source>
</evidence>
<keyword evidence="4" id="KW-1185">Reference proteome</keyword>
<evidence type="ECO:0000313" key="4">
    <source>
        <dbReference type="Proteomes" id="UP000321927"/>
    </source>
</evidence>
<proteinExistence type="predicted"/>
<dbReference type="Proteomes" id="UP000249115">
    <property type="component" value="Unassembled WGS sequence"/>
</dbReference>
<evidence type="ECO:0000313" key="3">
    <source>
        <dbReference type="Proteomes" id="UP000249115"/>
    </source>
</evidence>
<dbReference type="EMBL" id="QKZU01000010">
    <property type="protein sequence ID" value="PZX54645.1"/>
    <property type="molecule type" value="Genomic_DNA"/>
</dbReference>
<organism evidence="1 3">
    <name type="scientific">Algoriphagus ratkowskyi</name>
    <dbReference type="NCBI Taxonomy" id="57028"/>
    <lineage>
        <taxon>Bacteria</taxon>
        <taxon>Pseudomonadati</taxon>
        <taxon>Bacteroidota</taxon>
        <taxon>Cytophagia</taxon>
        <taxon>Cytophagales</taxon>
        <taxon>Cyclobacteriaceae</taxon>
        <taxon>Algoriphagus</taxon>
    </lineage>
</organism>
<reference evidence="1 3" key="1">
    <citation type="submission" date="2018-06" db="EMBL/GenBank/DDBJ databases">
        <title>Genomic Encyclopedia of Archaeal and Bacterial Type Strains, Phase II (KMG-II): from individual species to whole genera.</title>
        <authorList>
            <person name="Goeker M."/>
        </authorList>
    </citation>
    <scope>NUCLEOTIDE SEQUENCE [LARGE SCALE GENOMIC DNA]</scope>
    <source>
        <strain evidence="1 3">DSM 22686</strain>
    </source>
</reference>
<reference evidence="2 4" key="2">
    <citation type="submission" date="2019-08" db="EMBL/GenBank/DDBJ databases">
        <title>Genome of Algoriphagus ratkowskyi IC026.</title>
        <authorList>
            <person name="Bowman J.P."/>
        </authorList>
    </citation>
    <scope>NUCLEOTIDE SEQUENCE [LARGE SCALE GENOMIC DNA]</scope>
    <source>
        <strain evidence="2 4">IC026</strain>
    </source>
</reference>